<keyword evidence="3" id="KW-0815">Transposition</keyword>
<gene>
    <name evidence="11" type="ORF">J2Z83_003442</name>
</gene>
<dbReference type="NCBIfam" id="NF038281">
    <property type="entry name" value="IS200_TnpB"/>
    <property type="match status" value="1"/>
</dbReference>
<dbReference type="InterPro" id="IPR051399">
    <property type="entry name" value="RNA-guided_DNA_endo/Transpos"/>
</dbReference>
<keyword evidence="7" id="KW-0233">DNA recombination</keyword>
<dbReference type="Pfam" id="PF07282">
    <property type="entry name" value="Cas12f1-like_TNB"/>
    <property type="match status" value="1"/>
</dbReference>
<comment type="similarity">
    <text evidence="2">In the N-terminal section; belongs to the transposase 2 family.</text>
</comment>
<evidence type="ECO:0000256" key="6">
    <source>
        <dbReference type="ARBA" id="ARBA00023125"/>
    </source>
</evidence>
<dbReference type="NCBIfam" id="TIGR01766">
    <property type="entry name" value="IS200/IS605 family accessory protein TnpB-like domain"/>
    <property type="match status" value="1"/>
</dbReference>
<keyword evidence="6" id="KW-0238">DNA-binding</keyword>
<dbReference type="InterPro" id="IPR021027">
    <property type="entry name" value="Transposase_put_HTH"/>
</dbReference>
<evidence type="ECO:0000256" key="5">
    <source>
        <dbReference type="ARBA" id="ARBA00022833"/>
    </source>
</evidence>
<dbReference type="Pfam" id="PF01385">
    <property type="entry name" value="OrfB_IS605"/>
    <property type="match status" value="1"/>
</dbReference>
<keyword evidence="5" id="KW-0862">Zinc</keyword>
<keyword evidence="12" id="KW-1185">Reference proteome</keyword>
<dbReference type="PANTHER" id="PTHR30405">
    <property type="entry name" value="TRANSPOSASE"/>
    <property type="match status" value="1"/>
</dbReference>
<evidence type="ECO:0000256" key="7">
    <source>
        <dbReference type="ARBA" id="ARBA00023172"/>
    </source>
</evidence>
<sequence length="391" mass="44694">MLVQKAFKFRIFPNKKQVELINKTIGCSRFVFNFFLGKQKEKDAYWYITEEMRLNGQLPINNWKGQYFNKYESVKTVRQLKEYYPFLKEVDSISLQKSVENVADSYQRYYRKQNQKPLFKSKKNKVQSYSTKQTNGNIDVLGKHIKLPKLGLIRFAKSREVEGRIINATIRRNPSGKYFVSILTETEVQAFAKTDSVVGVDLGLKDFATLSDGSVFRNPKWLRTLEGKLVKAQRILSRRTVGSSNWNKQRIKVARIHEAIANSRKDYLDKISTSLVKNHDVIGLEDLSVSNMLKNGNLSKAISEASWGQFRTMCEYKAAWYGKKVVVVGKNFASSQLCSGCGHKNKDVKHLALREWTCASCGSHHQRDINAGLNLRNEAIRLLTVGTTGIA</sequence>
<comment type="similarity">
    <text evidence="1">In the C-terminal section; belongs to the transposase 35 family.</text>
</comment>
<evidence type="ECO:0000313" key="11">
    <source>
        <dbReference type="EMBL" id="MBP1971303.1"/>
    </source>
</evidence>
<dbReference type="RefSeq" id="WP_209464367.1">
    <property type="nucleotide sequence ID" value="NZ_JAGGKX010000024.1"/>
</dbReference>
<feature type="domain" description="Probable transposase IS891/IS1136/IS1341" evidence="8">
    <location>
        <begin position="182"/>
        <end position="295"/>
    </location>
</feature>
<evidence type="ECO:0000256" key="2">
    <source>
        <dbReference type="ARBA" id="ARBA00011044"/>
    </source>
</evidence>
<organism evidence="11 12">
    <name type="scientific">Virgibacillus natechei</name>
    <dbReference type="NCBI Taxonomy" id="1216297"/>
    <lineage>
        <taxon>Bacteria</taxon>
        <taxon>Bacillati</taxon>
        <taxon>Bacillota</taxon>
        <taxon>Bacilli</taxon>
        <taxon>Bacillales</taxon>
        <taxon>Bacillaceae</taxon>
        <taxon>Virgibacillus</taxon>
    </lineage>
</organism>
<dbReference type="NCBIfam" id="NF040570">
    <property type="entry name" value="guided_TnpB"/>
    <property type="match status" value="1"/>
</dbReference>
<evidence type="ECO:0000256" key="1">
    <source>
        <dbReference type="ARBA" id="ARBA00008761"/>
    </source>
</evidence>
<dbReference type="EMBL" id="JAGGKX010000024">
    <property type="protein sequence ID" value="MBP1971303.1"/>
    <property type="molecule type" value="Genomic_DNA"/>
</dbReference>
<dbReference type="PANTHER" id="PTHR30405:SF25">
    <property type="entry name" value="RNA-GUIDED DNA ENDONUCLEASE INSQ-RELATED"/>
    <property type="match status" value="1"/>
</dbReference>
<feature type="domain" description="Cas12f1-like TNB" evidence="9">
    <location>
        <begin position="307"/>
        <end position="375"/>
    </location>
</feature>
<keyword evidence="4" id="KW-0479">Metal-binding</keyword>
<proteinExistence type="inferred from homology"/>
<feature type="domain" description="Transposase putative helix-turn-helix" evidence="10">
    <location>
        <begin position="1"/>
        <end position="41"/>
    </location>
</feature>
<dbReference type="Proteomes" id="UP001519345">
    <property type="component" value="Unassembled WGS sequence"/>
</dbReference>
<dbReference type="InterPro" id="IPR001959">
    <property type="entry name" value="Transposase"/>
</dbReference>
<evidence type="ECO:0000259" key="10">
    <source>
        <dbReference type="Pfam" id="PF12323"/>
    </source>
</evidence>
<dbReference type="InterPro" id="IPR053522">
    <property type="entry name" value="RNA-guided_endonuclease_TnpB"/>
</dbReference>
<protein>
    <submittedName>
        <fullName evidence="11">Transposase</fullName>
    </submittedName>
</protein>
<evidence type="ECO:0000256" key="4">
    <source>
        <dbReference type="ARBA" id="ARBA00022723"/>
    </source>
</evidence>
<comment type="caution">
    <text evidence="11">The sequence shown here is derived from an EMBL/GenBank/DDBJ whole genome shotgun (WGS) entry which is preliminary data.</text>
</comment>
<name>A0ABS4IKB8_9BACI</name>
<accession>A0ABS4IKB8</accession>
<reference evidence="11 12" key="1">
    <citation type="submission" date="2021-03" db="EMBL/GenBank/DDBJ databases">
        <title>Genomic Encyclopedia of Type Strains, Phase IV (KMG-IV): sequencing the most valuable type-strain genomes for metagenomic binning, comparative biology and taxonomic classification.</title>
        <authorList>
            <person name="Goeker M."/>
        </authorList>
    </citation>
    <scope>NUCLEOTIDE SEQUENCE [LARGE SCALE GENOMIC DNA]</scope>
    <source>
        <strain evidence="11 12">DSM 25609</strain>
    </source>
</reference>
<dbReference type="InterPro" id="IPR010095">
    <property type="entry name" value="Cas12f1-like_TNB"/>
</dbReference>
<evidence type="ECO:0000259" key="9">
    <source>
        <dbReference type="Pfam" id="PF07282"/>
    </source>
</evidence>
<evidence type="ECO:0000259" key="8">
    <source>
        <dbReference type="Pfam" id="PF01385"/>
    </source>
</evidence>
<evidence type="ECO:0000313" key="12">
    <source>
        <dbReference type="Proteomes" id="UP001519345"/>
    </source>
</evidence>
<dbReference type="Pfam" id="PF12323">
    <property type="entry name" value="HTH_OrfB_IS605"/>
    <property type="match status" value="1"/>
</dbReference>
<evidence type="ECO:0000256" key="3">
    <source>
        <dbReference type="ARBA" id="ARBA00022578"/>
    </source>
</evidence>